<evidence type="ECO:0000313" key="2">
    <source>
        <dbReference type="EMBL" id="ORY61285.1"/>
    </source>
</evidence>
<feature type="region of interest" description="Disordered" evidence="1">
    <location>
        <begin position="344"/>
        <end position="367"/>
    </location>
</feature>
<accession>A0A1Y2DRI2</accession>
<keyword evidence="3" id="KW-1185">Reference proteome</keyword>
<proteinExistence type="predicted"/>
<name>A0A1Y2DRI2_9PEZI</name>
<dbReference type="InParanoid" id="A0A1Y2DRI2"/>
<dbReference type="OrthoDB" id="5378679at2759"/>
<reference evidence="2 3" key="1">
    <citation type="submission" date="2016-07" db="EMBL/GenBank/DDBJ databases">
        <title>Pervasive Adenine N6-methylation of Active Genes in Fungi.</title>
        <authorList>
            <consortium name="DOE Joint Genome Institute"/>
            <person name="Mondo S.J."/>
            <person name="Dannebaum R.O."/>
            <person name="Kuo R.C."/>
            <person name="Labutti K."/>
            <person name="Haridas S."/>
            <person name="Kuo A."/>
            <person name="Salamov A."/>
            <person name="Ahrendt S.R."/>
            <person name="Lipzen A."/>
            <person name="Sullivan W."/>
            <person name="Andreopoulos W.B."/>
            <person name="Clum A."/>
            <person name="Lindquist E."/>
            <person name="Daum C."/>
            <person name="Ramamoorthy G.K."/>
            <person name="Gryganskyi A."/>
            <person name="Culley D."/>
            <person name="Magnuson J.K."/>
            <person name="James T.Y."/>
            <person name="O'Malley M.A."/>
            <person name="Stajich J.E."/>
            <person name="Spatafora J.W."/>
            <person name="Visel A."/>
            <person name="Grigoriev I.V."/>
        </authorList>
    </citation>
    <scope>NUCLEOTIDE SEQUENCE [LARGE SCALE GENOMIC DNA]</scope>
    <source>
        <strain evidence="2 3">CBS 129021</strain>
    </source>
</reference>
<dbReference type="AlphaFoldDB" id="A0A1Y2DRI2"/>
<dbReference type="Gene3D" id="2.40.50.140">
    <property type="entry name" value="Nucleic acid-binding proteins"/>
    <property type="match status" value="1"/>
</dbReference>
<evidence type="ECO:0000256" key="1">
    <source>
        <dbReference type="SAM" id="MobiDB-lite"/>
    </source>
</evidence>
<organism evidence="2 3">
    <name type="scientific">Pseudomassariella vexata</name>
    <dbReference type="NCBI Taxonomy" id="1141098"/>
    <lineage>
        <taxon>Eukaryota</taxon>
        <taxon>Fungi</taxon>
        <taxon>Dikarya</taxon>
        <taxon>Ascomycota</taxon>
        <taxon>Pezizomycotina</taxon>
        <taxon>Sordariomycetes</taxon>
        <taxon>Xylariomycetidae</taxon>
        <taxon>Amphisphaeriales</taxon>
        <taxon>Pseudomassariaceae</taxon>
        <taxon>Pseudomassariella</taxon>
    </lineage>
</organism>
<feature type="compositionally biased region" description="Low complexity" evidence="1">
    <location>
        <begin position="129"/>
        <end position="148"/>
    </location>
</feature>
<evidence type="ECO:0000313" key="3">
    <source>
        <dbReference type="Proteomes" id="UP000193689"/>
    </source>
</evidence>
<dbReference type="Proteomes" id="UP000193689">
    <property type="component" value="Unassembled WGS sequence"/>
</dbReference>
<dbReference type="EMBL" id="MCFJ01000010">
    <property type="protein sequence ID" value="ORY61285.1"/>
    <property type="molecule type" value="Genomic_DNA"/>
</dbReference>
<dbReference type="SUPFAM" id="SSF50249">
    <property type="entry name" value="Nucleic acid-binding proteins"/>
    <property type="match status" value="1"/>
</dbReference>
<protein>
    <recommendedName>
        <fullName evidence="4">Nucleic acid-binding protein</fullName>
    </recommendedName>
</protein>
<feature type="region of interest" description="Disordered" evidence="1">
    <location>
        <begin position="128"/>
        <end position="151"/>
    </location>
</feature>
<evidence type="ECO:0008006" key="4">
    <source>
        <dbReference type="Google" id="ProtNLM"/>
    </source>
</evidence>
<dbReference type="InterPro" id="IPR012340">
    <property type="entry name" value="NA-bd_OB-fold"/>
</dbReference>
<gene>
    <name evidence="2" type="ORF">BCR38DRAFT_439775</name>
</gene>
<comment type="caution">
    <text evidence="2">The sequence shown here is derived from an EMBL/GenBank/DDBJ whole genome shotgun (WGS) entry which is preliminary data.</text>
</comment>
<sequence>MAPKVIILTGAPESSSLDWSPQGLLDSFLEPVARFAGLYKSPPPGSSQIESSPVLDTAVWRSIPLVKTRLATGFSQVHQFEAEYMGDSNFFAATAASSQDTHTSSQDQRNSTIHDEFYDHSLAIHDDIPSSQLPSQSTSTDDSSIDTTGNWSYDDSEITASLSVGDRTMGLGSAHLSDLEDLPNAFYLRSISPQTMTVNIIAGIISIAEPRTIKTRWGTTKSLVELIVGDDTKSGFSITFWLSVEAFTAGPAKSPEHTIRELRRQDVVLLRNVALSEYKNKVHGHSLRKGLTKIDLIYRRKLSEDDTGGFYTAKDLASTKGSHPQLLKARKVREWVSNFVGGGPVLGKRKHEGKPMRSWDMPPPDTQ</sequence>
<dbReference type="RefSeq" id="XP_040713362.1">
    <property type="nucleotide sequence ID" value="XM_040860659.1"/>
</dbReference>
<dbReference type="GeneID" id="63776871"/>